<gene>
    <name evidence="1" type="ORF">QE210_21490</name>
</gene>
<evidence type="ECO:0000313" key="2">
    <source>
        <dbReference type="Proteomes" id="UP001177595"/>
    </source>
</evidence>
<evidence type="ECO:0000313" key="1">
    <source>
        <dbReference type="EMBL" id="WGM04050.1"/>
    </source>
</evidence>
<dbReference type="Pfam" id="PF04404">
    <property type="entry name" value="ERF"/>
    <property type="match status" value="1"/>
</dbReference>
<dbReference type="AlphaFoldDB" id="A0AA95GWN2"/>
<proteinExistence type="predicted"/>
<dbReference type="InterPro" id="IPR007499">
    <property type="entry name" value="ERF_bacteria_virus"/>
</dbReference>
<reference evidence="1" key="1">
    <citation type="submission" date="2023-04" db="EMBL/GenBank/DDBJ databases">
        <title>Genome dynamics across the evolutionary transition to endosymbiosis.</title>
        <authorList>
            <person name="Siozios S."/>
            <person name="Nadal-Jimenez P."/>
            <person name="Azagi T."/>
            <person name="Sprong H."/>
            <person name="Frost C.L."/>
            <person name="Parratt S.R."/>
            <person name="Taylor G."/>
            <person name="Brettell L."/>
            <person name="Lew K.C."/>
            <person name="Croft L."/>
            <person name="King K.C."/>
            <person name="Brockhurst M.A."/>
            <person name="Hypsa V."/>
            <person name="Novakova E."/>
            <person name="Darby A.C."/>
            <person name="Hurst G.D.D."/>
        </authorList>
    </citation>
    <scope>NUCLEOTIDE SEQUENCE</scope>
    <source>
        <strain evidence="1">APv</strain>
        <plasmid evidence="1">paPv11</plasmid>
    </source>
</reference>
<dbReference type="Proteomes" id="UP001177595">
    <property type="component" value="Plasmid paPv11"/>
</dbReference>
<geneLocation type="plasmid" evidence="1 2">
    <name>paPv11</name>
</geneLocation>
<protein>
    <submittedName>
        <fullName evidence="1">ERF family protein</fullName>
    </submittedName>
</protein>
<organism evidence="1 2">
    <name type="scientific">Arsenophonus nasoniae</name>
    <name type="common">son-killer infecting Nasonia vitripennis</name>
    <dbReference type="NCBI Taxonomy" id="638"/>
    <lineage>
        <taxon>Bacteria</taxon>
        <taxon>Pseudomonadati</taxon>
        <taxon>Pseudomonadota</taxon>
        <taxon>Gammaproteobacteria</taxon>
        <taxon>Enterobacterales</taxon>
        <taxon>Morganellaceae</taxon>
        <taxon>Arsenophonus</taxon>
    </lineage>
</organism>
<accession>A0AA95GWN2</accession>
<sequence length="198" mass="22855">MLLSNDENKEFHAKIMQIQRDLNAPKNEWNNHSKYRYRTCEGILEAAKPLLAKQKLNIKIDDEITNIGNRYYVKSTVTLTDGQFEISATSLAREAEQRKGFDDAQLTGATISYARKYALNGLFAIDDSKDIDSTENHESNVNDEDEILKNFTELAMKTKTYDELKSFFRDAFKKLTGEHQKKAKQVYDIRKEELEGTN</sequence>
<dbReference type="EMBL" id="CP123515">
    <property type="protein sequence ID" value="WGM04050.1"/>
    <property type="molecule type" value="Genomic_DNA"/>
</dbReference>
<dbReference type="RefSeq" id="WP_280627319.1">
    <property type="nucleotide sequence ID" value="NZ_CP123515.1"/>
</dbReference>
<keyword evidence="1" id="KW-0614">Plasmid</keyword>
<name>A0AA95GWN2_9GAMM</name>